<comment type="caution">
    <text evidence="1">The sequence shown here is derived from an EMBL/GenBank/DDBJ whole genome shotgun (WGS) entry which is preliminary data.</text>
</comment>
<proteinExistence type="predicted"/>
<accession>A0A4Z2GLS5</accession>
<reference evidence="1 2" key="1">
    <citation type="submission" date="2019-03" db="EMBL/GenBank/DDBJ databases">
        <title>First draft genome of Liparis tanakae, snailfish: a comprehensive survey of snailfish specific genes.</title>
        <authorList>
            <person name="Kim W."/>
            <person name="Song I."/>
            <person name="Jeong J.-H."/>
            <person name="Kim D."/>
            <person name="Kim S."/>
            <person name="Ryu S."/>
            <person name="Song J.Y."/>
            <person name="Lee S.K."/>
        </authorList>
    </citation>
    <scope>NUCLEOTIDE SEQUENCE [LARGE SCALE GENOMIC DNA]</scope>
    <source>
        <tissue evidence="1">Muscle</tissue>
    </source>
</reference>
<dbReference type="Proteomes" id="UP000314294">
    <property type="component" value="Unassembled WGS sequence"/>
</dbReference>
<evidence type="ECO:0000313" key="1">
    <source>
        <dbReference type="EMBL" id="TNN54456.1"/>
    </source>
</evidence>
<protein>
    <submittedName>
        <fullName evidence="1">Uncharacterized protein</fullName>
    </submittedName>
</protein>
<name>A0A4Z2GLS5_9TELE</name>
<dbReference type="EMBL" id="SRLO01000484">
    <property type="protein sequence ID" value="TNN54456.1"/>
    <property type="molecule type" value="Genomic_DNA"/>
</dbReference>
<sequence>MLVTHSVSLPLAVVREQLLQTLLVGLRHKPCSRGRVLKTSGLEQDSGIGATGFHTCPRWPFQPDYLFVFGIVSCVRTPGSLQRVPAPCGLDVFASLWISVCSRCRLPSSTVAAVSLLLLRPAGSGRRKRTPQLRLIHTSVLTHARVLRLTIILTHFLVSSPLPRWSPAPSALTTISLVMEPQHSAAQAVLPPPRSMQLPQSLLQAVDGLVVTPPPQQGAELSIAVLLWQIEAERRGQTPHEARRGEGTGRRGRTAVLLGEVLFRRCGICYAQGVRRVSQTVGRSCVTNNLKTCVPERSEVLLGLQGSWSFTFDGGRGIKYRRKCIFLQSPDPTGGDT</sequence>
<dbReference type="AlphaFoldDB" id="A0A4Z2GLS5"/>
<keyword evidence="2" id="KW-1185">Reference proteome</keyword>
<gene>
    <name evidence="1" type="ORF">EYF80_035365</name>
</gene>
<evidence type="ECO:0000313" key="2">
    <source>
        <dbReference type="Proteomes" id="UP000314294"/>
    </source>
</evidence>
<organism evidence="1 2">
    <name type="scientific">Liparis tanakae</name>
    <name type="common">Tanaka's snailfish</name>
    <dbReference type="NCBI Taxonomy" id="230148"/>
    <lineage>
        <taxon>Eukaryota</taxon>
        <taxon>Metazoa</taxon>
        <taxon>Chordata</taxon>
        <taxon>Craniata</taxon>
        <taxon>Vertebrata</taxon>
        <taxon>Euteleostomi</taxon>
        <taxon>Actinopterygii</taxon>
        <taxon>Neopterygii</taxon>
        <taxon>Teleostei</taxon>
        <taxon>Neoteleostei</taxon>
        <taxon>Acanthomorphata</taxon>
        <taxon>Eupercaria</taxon>
        <taxon>Perciformes</taxon>
        <taxon>Cottioidei</taxon>
        <taxon>Cottales</taxon>
        <taxon>Liparidae</taxon>
        <taxon>Liparis</taxon>
    </lineage>
</organism>